<comment type="caution">
    <text evidence="3">The sequence shown here is derived from an EMBL/GenBank/DDBJ whole genome shotgun (WGS) entry which is preliminary data.</text>
</comment>
<feature type="domain" description="Peptidase C1A papain C-terminal" evidence="2">
    <location>
        <begin position="67"/>
        <end position="285"/>
    </location>
</feature>
<sequence length="286" mass="32133">MFVIISMLQKDFHNHATLEMLKNITDMTWTPAIPKKFVGMSEQSIRRMLLQNNNTINYEKSYLTGDAPDSFSWLETASECMEVRDQGVCGSSWAFSAVGSFSDNRCINKLDQQRIQYSEQYMVSCDTENQGCAGGQLTWDQCFMQFPGVPKNSCISYKSGTTGVSGKCPTTCDDKSPITLYQSKVFEDISVSEESIKIGVTQGTLQTAFTVYTDFMYYIEGIYQHKSGSVEGGHAVSIVGYGEENGLKYWLVRNSWGTTWGENGYFRIVRGQNECGIEDRCFLTSV</sequence>
<protein>
    <submittedName>
        <fullName evidence="3">Cathepsin B</fullName>
    </submittedName>
    <submittedName>
        <fullName evidence="4">Cathepsin_B</fullName>
    </submittedName>
</protein>
<gene>
    <name evidence="3" type="ORF">HINF_LOCUS43137</name>
    <name evidence="4" type="ORF">HINF_LOCUS5324</name>
</gene>
<dbReference type="SUPFAM" id="SSF54001">
    <property type="entry name" value="Cysteine proteinases"/>
    <property type="match status" value="1"/>
</dbReference>
<dbReference type="Pfam" id="PF00112">
    <property type="entry name" value="Peptidase_C1"/>
    <property type="match status" value="1"/>
</dbReference>
<proteinExistence type="inferred from homology"/>
<dbReference type="PROSITE" id="PS00640">
    <property type="entry name" value="THIOL_PROTEASE_ASN"/>
    <property type="match status" value="1"/>
</dbReference>
<dbReference type="GO" id="GO:0006508">
    <property type="term" value="P:proteolysis"/>
    <property type="evidence" value="ECO:0007669"/>
    <property type="project" value="InterPro"/>
</dbReference>
<dbReference type="InterPro" id="IPR013128">
    <property type="entry name" value="Peptidase_C1A"/>
</dbReference>
<organism evidence="3">
    <name type="scientific">Hexamita inflata</name>
    <dbReference type="NCBI Taxonomy" id="28002"/>
    <lineage>
        <taxon>Eukaryota</taxon>
        <taxon>Metamonada</taxon>
        <taxon>Diplomonadida</taxon>
        <taxon>Hexamitidae</taxon>
        <taxon>Hexamitinae</taxon>
        <taxon>Hexamita</taxon>
    </lineage>
</organism>
<evidence type="ECO:0000313" key="4">
    <source>
        <dbReference type="EMBL" id="CAL5979177.1"/>
    </source>
</evidence>
<dbReference type="EMBL" id="CATOUU010000865">
    <property type="protein sequence ID" value="CAI9955492.1"/>
    <property type="molecule type" value="Genomic_DNA"/>
</dbReference>
<dbReference type="InterPro" id="IPR000668">
    <property type="entry name" value="Peptidase_C1A_C"/>
</dbReference>
<accession>A0AA86QFV7</accession>
<comment type="similarity">
    <text evidence="1">Belongs to the peptidase C1 family.</text>
</comment>
<reference evidence="4 5" key="2">
    <citation type="submission" date="2024-07" db="EMBL/GenBank/DDBJ databases">
        <authorList>
            <person name="Akdeniz Z."/>
        </authorList>
    </citation>
    <scope>NUCLEOTIDE SEQUENCE [LARGE SCALE GENOMIC DNA]</scope>
</reference>
<evidence type="ECO:0000313" key="5">
    <source>
        <dbReference type="Proteomes" id="UP001642409"/>
    </source>
</evidence>
<dbReference type="GO" id="GO:0008234">
    <property type="term" value="F:cysteine-type peptidase activity"/>
    <property type="evidence" value="ECO:0007669"/>
    <property type="project" value="InterPro"/>
</dbReference>
<dbReference type="AlphaFoldDB" id="A0AA86QFV7"/>
<dbReference type="SMART" id="SM00645">
    <property type="entry name" value="Pept_C1"/>
    <property type="match status" value="1"/>
</dbReference>
<evidence type="ECO:0000313" key="3">
    <source>
        <dbReference type="EMBL" id="CAI9955492.1"/>
    </source>
</evidence>
<name>A0AA86QFV7_9EUKA</name>
<dbReference type="PANTHER" id="PTHR12411">
    <property type="entry name" value="CYSTEINE PROTEASE FAMILY C1-RELATED"/>
    <property type="match status" value="1"/>
</dbReference>
<dbReference type="Gene3D" id="3.90.70.10">
    <property type="entry name" value="Cysteine proteinases"/>
    <property type="match status" value="1"/>
</dbReference>
<dbReference type="EMBL" id="CAXDID020000010">
    <property type="protein sequence ID" value="CAL5979177.1"/>
    <property type="molecule type" value="Genomic_DNA"/>
</dbReference>
<dbReference type="InterPro" id="IPR025661">
    <property type="entry name" value="Pept_asp_AS"/>
</dbReference>
<reference evidence="3" key="1">
    <citation type="submission" date="2023-06" db="EMBL/GenBank/DDBJ databases">
        <authorList>
            <person name="Kurt Z."/>
        </authorList>
    </citation>
    <scope>NUCLEOTIDE SEQUENCE</scope>
</reference>
<keyword evidence="5" id="KW-1185">Reference proteome</keyword>
<dbReference type="InterPro" id="IPR038765">
    <property type="entry name" value="Papain-like_cys_pep_sf"/>
</dbReference>
<dbReference type="Proteomes" id="UP001642409">
    <property type="component" value="Unassembled WGS sequence"/>
</dbReference>
<evidence type="ECO:0000256" key="1">
    <source>
        <dbReference type="ARBA" id="ARBA00008455"/>
    </source>
</evidence>
<evidence type="ECO:0000259" key="2">
    <source>
        <dbReference type="SMART" id="SM00645"/>
    </source>
</evidence>
<dbReference type="PRINTS" id="PR00705">
    <property type="entry name" value="PAPAIN"/>
</dbReference>